<organism evidence="2 3">
    <name type="scientific">Acetobacter oeni</name>
    <dbReference type="NCBI Taxonomy" id="304077"/>
    <lineage>
        <taxon>Bacteria</taxon>
        <taxon>Pseudomonadati</taxon>
        <taxon>Pseudomonadota</taxon>
        <taxon>Alphaproteobacteria</taxon>
        <taxon>Acetobacterales</taxon>
        <taxon>Acetobacteraceae</taxon>
        <taxon>Acetobacter</taxon>
    </lineage>
</organism>
<dbReference type="EMBL" id="BJYG01000026">
    <property type="protein sequence ID" value="GEN63839.1"/>
    <property type="molecule type" value="Genomic_DNA"/>
</dbReference>
<gene>
    <name evidence="2" type="ORF">AOE01nite_20630</name>
</gene>
<accession>A0A511XLM4</accession>
<evidence type="ECO:0000256" key="1">
    <source>
        <dbReference type="SAM" id="Phobius"/>
    </source>
</evidence>
<evidence type="ECO:0008006" key="4">
    <source>
        <dbReference type="Google" id="ProtNLM"/>
    </source>
</evidence>
<sequence>MMQGMTSSCLMYYYTDIYGLPLVAVSWILLIARVVDAFCDPATGYVVDRMGGLFIPRA</sequence>
<protein>
    <recommendedName>
        <fullName evidence="4">Major facilitator superfamily (MFS) profile domain-containing protein</fullName>
    </recommendedName>
</protein>
<proteinExistence type="predicted"/>
<feature type="transmembrane region" description="Helical" evidence="1">
    <location>
        <begin position="12"/>
        <end position="32"/>
    </location>
</feature>
<evidence type="ECO:0000313" key="2">
    <source>
        <dbReference type="EMBL" id="GEN63839.1"/>
    </source>
</evidence>
<dbReference type="Proteomes" id="UP000321746">
    <property type="component" value="Unassembled WGS sequence"/>
</dbReference>
<reference evidence="2 3" key="1">
    <citation type="submission" date="2019-07" db="EMBL/GenBank/DDBJ databases">
        <title>Whole genome shotgun sequence of Acetobacter oeni NBRC 105207.</title>
        <authorList>
            <person name="Hosoyama A."/>
            <person name="Uohara A."/>
            <person name="Ohji S."/>
            <person name="Ichikawa N."/>
        </authorList>
    </citation>
    <scope>NUCLEOTIDE SEQUENCE [LARGE SCALE GENOMIC DNA]</scope>
    <source>
        <strain evidence="2 3">NBRC 105207</strain>
    </source>
</reference>
<dbReference type="SUPFAM" id="SSF103473">
    <property type="entry name" value="MFS general substrate transporter"/>
    <property type="match status" value="1"/>
</dbReference>
<dbReference type="InterPro" id="IPR036259">
    <property type="entry name" value="MFS_trans_sf"/>
</dbReference>
<keyword evidence="3" id="KW-1185">Reference proteome</keyword>
<dbReference type="AlphaFoldDB" id="A0A511XLM4"/>
<keyword evidence="1" id="KW-0812">Transmembrane</keyword>
<dbReference type="Gene3D" id="1.20.1250.20">
    <property type="entry name" value="MFS general substrate transporter like domains"/>
    <property type="match status" value="1"/>
</dbReference>
<keyword evidence="1" id="KW-1133">Transmembrane helix</keyword>
<name>A0A511XLM4_9PROT</name>
<evidence type="ECO:0000313" key="3">
    <source>
        <dbReference type="Proteomes" id="UP000321746"/>
    </source>
</evidence>
<comment type="caution">
    <text evidence="2">The sequence shown here is derived from an EMBL/GenBank/DDBJ whole genome shotgun (WGS) entry which is preliminary data.</text>
</comment>
<dbReference type="Pfam" id="PF13347">
    <property type="entry name" value="MFS_2"/>
    <property type="match status" value="1"/>
</dbReference>
<keyword evidence="1" id="KW-0472">Membrane</keyword>